<evidence type="ECO:0000259" key="16">
    <source>
        <dbReference type="PROSITE" id="PS51194"/>
    </source>
</evidence>
<reference evidence="18" key="1">
    <citation type="submission" date="2017-02" db="UniProtKB">
        <authorList>
            <consortium name="WormBaseParasite"/>
        </authorList>
    </citation>
    <scope>IDENTIFICATION</scope>
</reference>
<dbReference type="STRING" id="131310.A0A0N5A5G0"/>
<organism evidence="17 18">
    <name type="scientific">Parastrongyloides trichosuri</name>
    <name type="common">Possum-specific nematode worm</name>
    <dbReference type="NCBI Taxonomy" id="131310"/>
    <lineage>
        <taxon>Eukaryota</taxon>
        <taxon>Metazoa</taxon>
        <taxon>Ecdysozoa</taxon>
        <taxon>Nematoda</taxon>
        <taxon>Chromadorea</taxon>
        <taxon>Rhabditida</taxon>
        <taxon>Tylenchina</taxon>
        <taxon>Panagrolaimomorpha</taxon>
        <taxon>Strongyloidoidea</taxon>
        <taxon>Strongyloididae</taxon>
        <taxon>Parastrongyloides</taxon>
    </lineage>
</organism>
<keyword evidence="6 13" id="KW-0347">Helicase</keyword>
<dbReference type="PROSITE" id="PS51194">
    <property type="entry name" value="HELICASE_CTER"/>
    <property type="match status" value="1"/>
</dbReference>
<evidence type="ECO:0000256" key="1">
    <source>
        <dbReference type="ARBA" id="ARBA00001947"/>
    </source>
</evidence>
<dbReference type="Pfam" id="PF00570">
    <property type="entry name" value="HRDC"/>
    <property type="match status" value="1"/>
</dbReference>
<evidence type="ECO:0000256" key="5">
    <source>
        <dbReference type="ARBA" id="ARBA00022801"/>
    </source>
</evidence>
<name>A0A0N5A5G0_PARTI</name>
<dbReference type="PANTHER" id="PTHR13710">
    <property type="entry name" value="DNA HELICASE RECQ FAMILY MEMBER"/>
    <property type="match status" value="1"/>
</dbReference>
<dbReference type="GO" id="GO:0005524">
    <property type="term" value="F:ATP binding"/>
    <property type="evidence" value="ECO:0007669"/>
    <property type="project" value="UniProtKB-KW"/>
</dbReference>
<dbReference type="AlphaFoldDB" id="A0A0N5A5G0"/>
<protein>
    <recommendedName>
        <fullName evidence="13">ATP-dependent DNA helicase</fullName>
        <ecNumber evidence="13">5.6.2.4</ecNumber>
    </recommendedName>
</protein>
<proteinExistence type="inferred from homology"/>
<dbReference type="GO" id="GO:0005694">
    <property type="term" value="C:chromosome"/>
    <property type="evidence" value="ECO:0007669"/>
    <property type="project" value="TreeGrafter"/>
</dbReference>
<dbReference type="Proteomes" id="UP000038045">
    <property type="component" value="Unplaced"/>
</dbReference>
<evidence type="ECO:0000256" key="10">
    <source>
        <dbReference type="ARBA" id="ARBA00023242"/>
    </source>
</evidence>
<dbReference type="FunFam" id="3.40.50.300:FF:000296">
    <property type="entry name" value="ATP-dependent DNA helicase RecQ"/>
    <property type="match status" value="1"/>
</dbReference>
<evidence type="ECO:0000313" key="17">
    <source>
        <dbReference type="Proteomes" id="UP000038045"/>
    </source>
</evidence>
<evidence type="ECO:0000256" key="11">
    <source>
        <dbReference type="ARBA" id="ARBA00034617"/>
    </source>
</evidence>
<dbReference type="SMART" id="SM00490">
    <property type="entry name" value="HELICc"/>
    <property type="match status" value="1"/>
</dbReference>
<dbReference type="Pfam" id="PF09382">
    <property type="entry name" value="RQC"/>
    <property type="match status" value="1"/>
</dbReference>
<comment type="catalytic activity">
    <reaction evidence="11 13">
        <text>Couples ATP hydrolysis with the unwinding of duplex DNA by translocating in the 3'-5' direction.</text>
        <dbReference type="EC" id="5.6.2.4"/>
    </reaction>
</comment>
<dbReference type="PANTHER" id="PTHR13710:SF153">
    <property type="entry name" value="RECQ-LIKE DNA HELICASE BLM"/>
    <property type="match status" value="1"/>
</dbReference>
<dbReference type="CDD" id="cd17920">
    <property type="entry name" value="DEXHc_RecQ"/>
    <property type="match status" value="1"/>
</dbReference>
<feature type="domain" description="Helicase ATP-binding" evidence="15">
    <location>
        <begin position="196"/>
        <end position="373"/>
    </location>
</feature>
<evidence type="ECO:0000256" key="9">
    <source>
        <dbReference type="ARBA" id="ARBA00023235"/>
    </source>
</evidence>
<accession>A0A0N5A5G0</accession>
<evidence type="ECO:0000256" key="12">
    <source>
        <dbReference type="ARBA" id="ARBA00049360"/>
    </source>
</evidence>
<sequence length="846" mass="96790">MSSLKEIFETVKPKQRVKYGKFSFVTYDENFRIPEELNERFKIFFNNNSNNSISEVIQKNNITIGESTLTQKIKLDPANVSVHDLINGDYDDFYDDYDFPINDTSVMQTTDTTLNENALRNDPDDSSGIDYDNDIPEIKEARSDMHGKMRGLLKCDGENFSDESNLLSTDLVEKIFFYLREIFGHTSFRHKQKEAIVAALLKHDVFILMPTGSGKSLCYQLPALLDEGITIVVSPLLALIEDQIAKLLQLGIVAESLTGEMNHNKCTQFYKEILNGTKIVKLLYVTPEKINGSESFQNFLNDLHVKRMIARFVIDEAHCVSLWGHDFRPDYGELKCLRKNFNSPKIPIMALTATATPKIVLDTKSLLIMENCKIFISSFLRSNLRYDVIHRTSSTQKSLILKLKELYPKKSGIFYCFSRKDCEDLSIYLHNYGISSVVYHAGLPDDKRCEAQRLWMSNSVQVICATIAFGMGVDKADVRYVVHLCMPKSVEAYYQESGRAGRDGLPSYCVILYKHSDSIKHRRFIEEVNGESQKILTTKNVQHQNVNDMLYYCESVSECRKKMLVEHFGEVYDSSDCAKDNRTICNNCEIIRNPLPLYKLYDLTDEAEIIMQTVKDISVTIKQLNNFYRGSGKKKGDKKISLPSSIRGRGTSLTEADVDRFIIKLITEGYLEEELKSVEGYGYSNVYGYLKLSQKGEEFLMLSEKPRILLYISIGKGKRKEIRQADLMALGAASNSDIEMEALKEKYKLKYPDLFERAKYQLMNLVQTIADEEKVLNYSNIIGDEGIEQIAALCPRTNSDLLKISSMTSHKLLKYGNRIMEVLKPFWTALDELEKNRMNSDLNKNL</sequence>
<dbReference type="InterPro" id="IPR002464">
    <property type="entry name" value="DNA/RNA_helicase_DEAH_CS"/>
</dbReference>
<dbReference type="Pfam" id="PF00271">
    <property type="entry name" value="Helicase_C"/>
    <property type="match status" value="1"/>
</dbReference>
<dbReference type="InterPro" id="IPR018982">
    <property type="entry name" value="RQC_domain"/>
</dbReference>
<dbReference type="InterPro" id="IPR001650">
    <property type="entry name" value="Helicase_C-like"/>
</dbReference>
<evidence type="ECO:0000259" key="15">
    <source>
        <dbReference type="PROSITE" id="PS51192"/>
    </source>
</evidence>
<feature type="domain" description="Helicase C-terminal" evidence="16">
    <location>
        <begin position="395"/>
        <end position="547"/>
    </location>
</feature>
<dbReference type="Gene3D" id="1.10.150.80">
    <property type="entry name" value="HRDC domain"/>
    <property type="match status" value="1"/>
</dbReference>
<comment type="subcellular location">
    <subcellularLocation>
        <location evidence="2 13">Nucleus</location>
    </subcellularLocation>
</comment>
<dbReference type="EC" id="5.6.2.4" evidence="13"/>
<dbReference type="InterPro" id="IPR032284">
    <property type="entry name" value="RecQ_Zn-bd"/>
</dbReference>
<dbReference type="Pfam" id="PF00270">
    <property type="entry name" value="DEAD"/>
    <property type="match status" value="1"/>
</dbReference>
<dbReference type="InterPro" id="IPR011545">
    <property type="entry name" value="DEAD/DEAH_box_helicase_dom"/>
</dbReference>
<dbReference type="PROSITE" id="PS50967">
    <property type="entry name" value="HRDC"/>
    <property type="match status" value="1"/>
</dbReference>
<evidence type="ECO:0000256" key="7">
    <source>
        <dbReference type="ARBA" id="ARBA00022840"/>
    </source>
</evidence>
<dbReference type="GO" id="GO:0000724">
    <property type="term" value="P:double-strand break repair via homologous recombination"/>
    <property type="evidence" value="ECO:0007669"/>
    <property type="project" value="TreeGrafter"/>
</dbReference>
<dbReference type="InterPro" id="IPR036390">
    <property type="entry name" value="WH_DNA-bd_sf"/>
</dbReference>
<dbReference type="WBParaSite" id="PTRK_0001694300.1">
    <property type="protein sequence ID" value="PTRK_0001694300.1"/>
    <property type="gene ID" value="PTRK_0001694300"/>
</dbReference>
<evidence type="ECO:0000313" key="18">
    <source>
        <dbReference type="WBParaSite" id="PTRK_0001694300.1"/>
    </source>
</evidence>
<keyword evidence="4 13" id="KW-0547">Nucleotide-binding</keyword>
<dbReference type="InterPro" id="IPR010997">
    <property type="entry name" value="HRDC-like_sf"/>
</dbReference>
<evidence type="ECO:0000256" key="13">
    <source>
        <dbReference type="RuleBase" id="RU364117"/>
    </source>
</evidence>
<dbReference type="GO" id="GO:0005737">
    <property type="term" value="C:cytoplasm"/>
    <property type="evidence" value="ECO:0007669"/>
    <property type="project" value="TreeGrafter"/>
</dbReference>
<evidence type="ECO:0000259" key="14">
    <source>
        <dbReference type="PROSITE" id="PS50967"/>
    </source>
</evidence>
<comment type="cofactor">
    <cofactor evidence="1">
        <name>Zn(2+)</name>
        <dbReference type="ChEBI" id="CHEBI:29105"/>
    </cofactor>
</comment>
<dbReference type="PROSITE" id="PS51192">
    <property type="entry name" value="HELICASE_ATP_BIND_1"/>
    <property type="match status" value="1"/>
</dbReference>
<evidence type="ECO:0000256" key="3">
    <source>
        <dbReference type="ARBA" id="ARBA00005446"/>
    </source>
</evidence>
<dbReference type="GO" id="GO:0009378">
    <property type="term" value="F:four-way junction helicase activity"/>
    <property type="evidence" value="ECO:0007669"/>
    <property type="project" value="TreeGrafter"/>
</dbReference>
<dbReference type="Pfam" id="PF16124">
    <property type="entry name" value="RecQ_Zn_bind"/>
    <property type="match status" value="1"/>
</dbReference>
<keyword evidence="7 13" id="KW-0067">ATP-binding</keyword>
<dbReference type="InterPro" id="IPR002121">
    <property type="entry name" value="HRDC_dom"/>
</dbReference>
<dbReference type="SUPFAM" id="SSF52540">
    <property type="entry name" value="P-loop containing nucleoside triphosphate hydrolases"/>
    <property type="match status" value="1"/>
</dbReference>
<evidence type="ECO:0000256" key="8">
    <source>
        <dbReference type="ARBA" id="ARBA00023125"/>
    </source>
</evidence>
<dbReference type="InterPro" id="IPR044876">
    <property type="entry name" value="HRDC_dom_sf"/>
</dbReference>
<keyword evidence="8" id="KW-0238">DNA-binding</keyword>
<dbReference type="SMART" id="SM00341">
    <property type="entry name" value="HRDC"/>
    <property type="match status" value="1"/>
</dbReference>
<evidence type="ECO:0000256" key="4">
    <source>
        <dbReference type="ARBA" id="ARBA00022741"/>
    </source>
</evidence>
<dbReference type="SUPFAM" id="SSF46785">
    <property type="entry name" value="Winged helix' DNA-binding domain"/>
    <property type="match status" value="1"/>
</dbReference>
<evidence type="ECO:0000256" key="2">
    <source>
        <dbReference type="ARBA" id="ARBA00004123"/>
    </source>
</evidence>
<dbReference type="GO" id="GO:0016887">
    <property type="term" value="F:ATP hydrolysis activity"/>
    <property type="evidence" value="ECO:0007669"/>
    <property type="project" value="RHEA"/>
</dbReference>
<dbReference type="SMART" id="SM00487">
    <property type="entry name" value="DEXDc"/>
    <property type="match status" value="1"/>
</dbReference>
<keyword evidence="5 13" id="KW-0378">Hydrolase</keyword>
<dbReference type="GO" id="GO:0043138">
    <property type="term" value="F:3'-5' DNA helicase activity"/>
    <property type="evidence" value="ECO:0007669"/>
    <property type="project" value="UniProtKB-EC"/>
</dbReference>
<dbReference type="GO" id="GO:0005634">
    <property type="term" value="C:nucleus"/>
    <property type="evidence" value="ECO:0007669"/>
    <property type="project" value="UniProtKB-SubCell"/>
</dbReference>
<dbReference type="GO" id="GO:0003677">
    <property type="term" value="F:DNA binding"/>
    <property type="evidence" value="ECO:0007669"/>
    <property type="project" value="UniProtKB-KW"/>
</dbReference>
<dbReference type="InterPro" id="IPR036388">
    <property type="entry name" value="WH-like_DNA-bd_sf"/>
</dbReference>
<feature type="domain" description="HRDC" evidence="14">
    <location>
        <begin position="752"/>
        <end position="833"/>
    </location>
</feature>
<dbReference type="GO" id="GO:0006260">
    <property type="term" value="P:DNA replication"/>
    <property type="evidence" value="ECO:0007669"/>
    <property type="project" value="InterPro"/>
</dbReference>
<dbReference type="InterPro" id="IPR004589">
    <property type="entry name" value="DNA_helicase_ATP-dep_RecQ"/>
</dbReference>
<dbReference type="InterPro" id="IPR014001">
    <property type="entry name" value="Helicase_ATP-bd"/>
</dbReference>
<dbReference type="InterPro" id="IPR027417">
    <property type="entry name" value="P-loop_NTPase"/>
</dbReference>
<dbReference type="CDD" id="cd18794">
    <property type="entry name" value="SF2_C_RecQ"/>
    <property type="match status" value="1"/>
</dbReference>
<dbReference type="SUPFAM" id="SSF47819">
    <property type="entry name" value="HRDC-like"/>
    <property type="match status" value="1"/>
</dbReference>
<evidence type="ECO:0000256" key="6">
    <source>
        <dbReference type="ARBA" id="ARBA00022806"/>
    </source>
</evidence>
<keyword evidence="10 13" id="KW-0539">Nucleus</keyword>
<comment type="catalytic activity">
    <reaction evidence="12 13">
        <text>ATP + H2O = ADP + phosphate + H(+)</text>
        <dbReference type="Rhea" id="RHEA:13065"/>
        <dbReference type="ChEBI" id="CHEBI:15377"/>
        <dbReference type="ChEBI" id="CHEBI:15378"/>
        <dbReference type="ChEBI" id="CHEBI:30616"/>
        <dbReference type="ChEBI" id="CHEBI:43474"/>
        <dbReference type="ChEBI" id="CHEBI:456216"/>
    </reaction>
</comment>
<keyword evidence="9" id="KW-0413">Isomerase</keyword>
<dbReference type="NCBIfam" id="TIGR00614">
    <property type="entry name" value="recQ_fam"/>
    <property type="match status" value="1"/>
</dbReference>
<comment type="similarity">
    <text evidence="3 13">Belongs to the helicase family. RecQ subfamily.</text>
</comment>
<keyword evidence="17" id="KW-1185">Reference proteome</keyword>
<dbReference type="Gene3D" id="1.10.10.10">
    <property type="entry name" value="Winged helix-like DNA-binding domain superfamily/Winged helix DNA-binding domain"/>
    <property type="match status" value="1"/>
</dbReference>
<dbReference type="PROSITE" id="PS00690">
    <property type="entry name" value="DEAH_ATP_HELICASE"/>
    <property type="match status" value="1"/>
</dbReference>
<dbReference type="Gene3D" id="3.40.50.300">
    <property type="entry name" value="P-loop containing nucleotide triphosphate hydrolases"/>
    <property type="match status" value="2"/>
</dbReference>
<dbReference type="SMART" id="SM00956">
    <property type="entry name" value="RQC"/>
    <property type="match status" value="1"/>
</dbReference>